<reference evidence="2 3" key="1">
    <citation type="submission" date="2016-01" db="EMBL/GenBank/DDBJ databases">
        <authorList>
            <person name="Mitreva M."/>
            <person name="Pepin K.H."/>
            <person name="Mihindukulasuriya K.A."/>
            <person name="Fulton R."/>
            <person name="Fronick C."/>
            <person name="O'Laughlin M."/>
            <person name="Miner T."/>
            <person name="Herter B."/>
            <person name="Rosa B.A."/>
            <person name="Cordes M."/>
            <person name="Tomlinson C."/>
            <person name="Wollam A."/>
            <person name="Palsikar V.B."/>
            <person name="Mardis E.R."/>
            <person name="Wilson R.K."/>
        </authorList>
    </citation>
    <scope>NUCLEOTIDE SEQUENCE [LARGE SCALE GENOMIC DNA]</scope>
    <source>
        <strain evidence="2 3">KA00071</strain>
    </source>
</reference>
<evidence type="ECO:0008006" key="4">
    <source>
        <dbReference type="Google" id="ProtNLM"/>
    </source>
</evidence>
<keyword evidence="1" id="KW-0677">Repeat</keyword>
<dbReference type="SUPFAM" id="SSF69360">
    <property type="entry name" value="Cell wall binding repeat"/>
    <property type="match status" value="1"/>
</dbReference>
<dbReference type="EMBL" id="LSDB01000008">
    <property type="protein sequence ID" value="KXB58589.1"/>
    <property type="molecule type" value="Genomic_DNA"/>
</dbReference>
<dbReference type="RefSeq" id="WP_066129212.1">
    <property type="nucleotide sequence ID" value="NZ_KQ959861.1"/>
</dbReference>
<organism evidence="2 3">
    <name type="scientific">Gemelliphila asaccharolytica</name>
    <dbReference type="NCBI Taxonomy" id="502393"/>
    <lineage>
        <taxon>Bacteria</taxon>
        <taxon>Bacillati</taxon>
        <taxon>Bacillota</taxon>
        <taxon>Bacilli</taxon>
        <taxon>Bacillales</taxon>
        <taxon>Gemellaceae</taxon>
        <taxon>Gemelliphila</taxon>
    </lineage>
</organism>
<keyword evidence="3" id="KW-1185">Reference proteome</keyword>
<evidence type="ECO:0000313" key="3">
    <source>
        <dbReference type="Proteomes" id="UP000070467"/>
    </source>
</evidence>
<dbReference type="Gene3D" id="2.10.270.10">
    <property type="entry name" value="Cholin Binding"/>
    <property type="match status" value="1"/>
</dbReference>
<gene>
    <name evidence="2" type="ORF">HMPREF1871_00355</name>
</gene>
<evidence type="ECO:0000313" key="2">
    <source>
        <dbReference type="EMBL" id="KXB58589.1"/>
    </source>
</evidence>
<dbReference type="Pfam" id="PF19085">
    <property type="entry name" value="Choline_bind_2"/>
    <property type="match status" value="1"/>
</dbReference>
<evidence type="ECO:0000256" key="1">
    <source>
        <dbReference type="ARBA" id="ARBA00022737"/>
    </source>
</evidence>
<sequence length="63" mass="6992">MENIGNINVSSNIHGSWYYFNESGYMVASIWIGNYYLGENGAMLTNTTTQDGYKVGCDGVWIA</sequence>
<name>A0ABR5TMM7_9BACL</name>
<dbReference type="Proteomes" id="UP000070467">
    <property type="component" value="Unassembled WGS sequence"/>
</dbReference>
<proteinExistence type="predicted"/>
<accession>A0ABR5TMM7</accession>
<dbReference type="InterPro" id="IPR018337">
    <property type="entry name" value="Cell_wall/Cho-bd_repeat"/>
</dbReference>
<comment type="caution">
    <text evidence="2">The sequence shown here is derived from an EMBL/GenBank/DDBJ whole genome shotgun (WGS) entry which is preliminary data.</text>
</comment>
<protein>
    <recommendedName>
        <fullName evidence="4">Cell wall binding repeat protein</fullName>
    </recommendedName>
</protein>